<evidence type="ECO:0000256" key="3">
    <source>
        <dbReference type="ARBA" id="ARBA00023274"/>
    </source>
</evidence>
<keyword evidence="6" id="KW-0496">Mitochondrion</keyword>
<dbReference type="InterPro" id="IPR001351">
    <property type="entry name" value="Ribosomal_uS3_C"/>
</dbReference>
<feature type="domain" description="Small ribosomal subunit protein uS3 C-terminal" evidence="5">
    <location>
        <begin position="195"/>
        <end position="274"/>
    </location>
</feature>
<sequence>MGQKANPNSIRRINEQYRGIPFWNTPVFNYNTYSIQKLINACCRNTSIYLNKIIINISHGSVYVECYMIQLFQESNKKRKSRRRTENDKNSKNLIKNGWTSVIKRLYFALKLIQKQTGLKKIKIKTIRKKLYTKNIPKSVRQKTCFYTRGFNSVKFNYARPGMQILTAIMKGETTADCFNNFIRQNIRTRSKRKKHTDFTRFLKQGIEIFDSKKKIKGIKIQLKGRFGYKPKGRSKIWKYQLGSLPLSQIRAVIQYRSQQAQTKLGSVGIKTWIYYN</sequence>
<evidence type="ECO:0000259" key="5">
    <source>
        <dbReference type="Pfam" id="PF00189"/>
    </source>
</evidence>
<dbReference type="GO" id="GO:0005840">
    <property type="term" value="C:ribosome"/>
    <property type="evidence" value="ECO:0007669"/>
    <property type="project" value="UniProtKB-KW"/>
</dbReference>
<organism evidence="6">
    <name type="scientific">Dictyota dichotoma</name>
    <dbReference type="NCBI Taxonomy" id="2876"/>
    <lineage>
        <taxon>Eukaryota</taxon>
        <taxon>Sar</taxon>
        <taxon>Stramenopiles</taxon>
        <taxon>Ochrophyta</taxon>
        <taxon>PX clade</taxon>
        <taxon>Phaeophyceae</taxon>
        <taxon>Dictyotales</taxon>
        <taxon>Dictyotaceae</taxon>
        <taxon>Dictyota</taxon>
    </lineage>
</organism>
<dbReference type="Gene3D" id="3.30.1140.32">
    <property type="entry name" value="Ribosomal protein S3, C-terminal domain"/>
    <property type="match status" value="1"/>
</dbReference>
<dbReference type="GO" id="GO:0006412">
    <property type="term" value="P:translation"/>
    <property type="evidence" value="ECO:0007669"/>
    <property type="project" value="InterPro"/>
</dbReference>
<dbReference type="SUPFAM" id="SSF54821">
    <property type="entry name" value="Ribosomal protein S3 C-terminal domain"/>
    <property type="match status" value="1"/>
</dbReference>
<dbReference type="InterPro" id="IPR018280">
    <property type="entry name" value="Ribosomal_uS3_CS"/>
</dbReference>
<dbReference type="PROSITE" id="PS00548">
    <property type="entry name" value="RIBOSOMAL_S3"/>
    <property type="match status" value="1"/>
</dbReference>
<dbReference type="EMBL" id="AY500368">
    <property type="protein sequence ID" value="AAS79077.1"/>
    <property type="molecule type" value="Genomic_DNA"/>
</dbReference>
<dbReference type="AlphaFoldDB" id="Q2TUB8"/>
<keyword evidence="3 4" id="KW-0687">Ribonucleoprotein</keyword>
<gene>
    <name evidence="6" type="primary">rps3</name>
</gene>
<dbReference type="GO" id="GO:1990904">
    <property type="term" value="C:ribonucleoprotein complex"/>
    <property type="evidence" value="ECO:0007669"/>
    <property type="project" value="UniProtKB-KW"/>
</dbReference>
<keyword evidence="2 4" id="KW-0689">Ribosomal protein</keyword>
<name>Q2TUB8_DICDH</name>
<evidence type="ECO:0000256" key="1">
    <source>
        <dbReference type="ARBA" id="ARBA00010761"/>
    </source>
</evidence>
<protein>
    <submittedName>
        <fullName evidence="6">Ribosomal protein S3</fullName>
    </submittedName>
</protein>
<reference evidence="6" key="1">
    <citation type="submission" date="2003-12" db="EMBL/GenBank/DDBJ databases">
        <authorList>
            <person name="Oudot-Le Secq M.-P."/>
            <person name="Stam W.T."/>
            <person name="Olsen J.L."/>
        </authorList>
    </citation>
    <scope>NUCLEOTIDE SEQUENCE</scope>
</reference>
<geneLocation type="mitochondrion" evidence="6"/>
<dbReference type="GeneID" id="3860874"/>
<dbReference type="Pfam" id="PF00189">
    <property type="entry name" value="Ribosomal_S3_C"/>
    <property type="match status" value="1"/>
</dbReference>
<evidence type="ECO:0000256" key="2">
    <source>
        <dbReference type="ARBA" id="ARBA00022980"/>
    </source>
</evidence>
<comment type="similarity">
    <text evidence="1 4">Belongs to the universal ribosomal protein uS3 family.</text>
</comment>
<dbReference type="InterPro" id="IPR036419">
    <property type="entry name" value="Ribosomal_S3_C_sf"/>
</dbReference>
<accession>Q2TUB8</accession>
<dbReference type="RefSeq" id="YP_448692.1">
    <property type="nucleotide sequence ID" value="NC_007685.1"/>
</dbReference>
<dbReference type="GO" id="GO:0003735">
    <property type="term" value="F:structural constituent of ribosome"/>
    <property type="evidence" value="ECO:0007669"/>
    <property type="project" value="InterPro"/>
</dbReference>
<reference evidence="6" key="2">
    <citation type="journal article" date="2006" name="Curr. Genet.">
        <title>Complete mitochondrial genomes of the three brown algae (Heterokonta: Phaeophyceae) Dictyota dichotoma, Fucus vesiculosus and Desmarestia viridis.</title>
        <authorList>
            <person name="Oudot-Le Secq M.P."/>
            <person name="Loiseaux-de Goer S."/>
            <person name="Stam W.T."/>
            <person name="Olsen J.L."/>
        </authorList>
    </citation>
    <scope>NUCLEOTIDE SEQUENCE</scope>
</reference>
<evidence type="ECO:0000313" key="6">
    <source>
        <dbReference type="EMBL" id="AAS79077.1"/>
    </source>
</evidence>
<proteinExistence type="inferred from homology"/>
<evidence type="ECO:0000256" key="4">
    <source>
        <dbReference type="RuleBase" id="RU003624"/>
    </source>
</evidence>